<feature type="compositionally biased region" description="Acidic residues" evidence="1">
    <location>
        <begin position="44"/>
        <end position="61"/>
    </location>
</feature>
<dbReference type="GO" id="GO:0006310">
    <property type="term" value="P:DNA recombination"/>
    <property type="evidence" value="ECO:0007669"/>
    <property type="project" value="InterPro"/>
</dbReference>
<feature type="region of interest" description="Disordered" evidence="1">
    <location>
        <begin position="25"/>
        <end position="84"/>
    </location>
</feature>
<evidence type="ECO:0000313" key="2">
    <source>
        <dbReference type="Ensembl" id="ENSEBUP00000001419.1"/>
    </source>
</evidence>
<sequence>MERDLYGKFLMLLNEKKKKIQALSESLQKVEAERTDLSDAASAGEEDGERQEYEESTEEDTPPQTPLGPPSCPNPPREPGEKTLCLFGDKLEEMLAPTKRRRLKKPADTWETGEESRGSCISEHDDL</sequence>
<reference evidence="2" key="2">
    <citation type="submission" date="2025-09" db="UniProtKB">
        <authorList>
            <consortium name="Ensembl"/>
        </authorList>
    </citation>
    <scope>IDENTIFICATION</scope>
</reference>
<evidence type="ECO:0000313" key="3">
    <source>
        <dbReference type="Proteomes" id="UP000694388"/>
    </source>
</evidence>
<accession>A0A8C4N497</accession>
<keyword evidence="3" id="KW-1185">Reference proteome</keyword>
<dbReference type="GO" id="GO:0003677">
    <property type="term" value="F:DNA binding"/>
    <property type="evidence" value="ECO:0007669"/>
    <property type="project" value="InterPro"/>
</dbReference>
<proteinExistence type="predicted"/>
<dbReference type="Proteomes" id="UP000694388">
    <property type="component" value="Unplaced"/>
</dbReference>
<evidence type="ECO:0000256" key="1">
    <source>
        <dbReference type="SAM" id="MobiDB-lite"/>
    </source>
</evidence>
<dbReference type="AlphaFoldDB" id="A0A8C4N497"/>
<dbReference type="Gene3D" id="1.20.5.370">
    <property type="match status" value="1"/>
</dbReference>
<protein>
    <submittedName>
        <fullName evidence="2">Uncharacterized protein</fullName>
    </submittedName>
</protein>
<dbReference type="GO" id="GO:0032807">
    <property type="term" value="C:DNA ligase IV complex"/>
    <property type="evidence" value="ECO:0007669"/>
    <property type="project" value="TreeGrafter"/>
</dbReference>
<dbReference type="InterPro" id="IPR014751">
    <property type="entry name" value="XRCC4-like_C"/>
</dbReference>
<dbReference type="GO" id="GO:0006303">
    <property type="term" value="P:double-strand break repair via nonhomologous end joining"/>
    <property type="evidence" value="ECO:0007669"/>
    <property type="project" value="TreeGrafter"/>
</dbReference>
<dbReference type="PANTHER" id="PTHR28559">
    <property type="entry name" value="DNA REPAIR PROTEIN XRCC4"/>
    <property type="match status" value="1"/>
</dbReference>
<dbReference type="Ensembl" id="ENSEBUT00000001746.1">
    <property type="protein sequence ID" value="ENSEBUP00000001419.1"/>
    <property type="gene ID" value="ENSEBUG00000001241.1"/>
</dbReference>
<dbReference type="GO" id="GO:0005958">
    <property type="term" value="C:DNA-dependent protein kinase-DNA ligase 4 complex"/>
    <property type="evidence" value="ECO:0007669"/>
    <property type="project" value="TreeGrafter"/>
</dbReference>
<dbReference type="PANTHER" id="PTHR28559:SF1">
    <property type="entry name" value="DNA REPAIR PROTEIN XRCC4"/>
    <property type="match status" value="1"/>
</dbReference>
<dbReference type="InterPro" id="IPR010585">
    <property type="entry name" value="DNA_repair_prot_XRCC4"/>
</dbReference>
<reference evidence="2" key="1">
    <citation type="submission" date="2025-08" db="UniProtKB">
        <authorList>
            <consortium name="Ensembl"/>
        </authorList>
    </citation>
    <scope>IDENTIFICATION</scope>
</reference>
<name>A0A8C4N497_EPTBU</name>
<feature type="compositionally biased region" description="Basic and acidic residues" evidence="1">
    <location>
        <begin position="28"/>
        <end position="37"/>
    </location>
</feature>
<organism evidence="2 3">
    <name type="scientific">Eptatretus burgeri</name>
    <name type="common">Inshore hagfish</name>
    <dbReference type="NCBI Taxonomy" id="7764"/>
    <lineage>
        <taxon>Eukaryota</taxon>
        <taxon>Metazoa</taxon>
        <taxon>Chordata</taxon>
        <taxon>Craniata</taxon>
        <taxon>Vertebrata</taxon>
        <taxon>Cyclostomata</taxon>
        <taxon>Myxini</taxon>
        <taxon>Myxiniformes</taxon>
        <taxon>Myxinidae</taxon>
        <taxon>Eptatretinae</taxon>
        <taxon>Eptatretus</taxon>
    </lineage>
</organism>
<feature type="compositionally biased region" description="Pro residues" evidence="1">
    <location>
        <begin position="63"/>
        <end position="77"/>
    </location>
</feature>
<feature type="region of interest" description="Disordered" evidence="1">
    <location>
        <begin position="97"/>
        <end position="127"/>
    </location>
</feature>
<feature type="compositionally biased region" description="Basic and acidic residues" evidence="1">
    <location>
        <begin position="114"/>
        <end position="127"/>
    </location>
</feature>
<dbReference type="SUPFAM" id="SSF58022">
    <property type="entry name" value="XRCC4, C-terminal oligomerization domain"/>
    <property type="match status" value="1"/>
</dbReference>
<dbReference type="GO" id="GO:0010165">
    <property type="term" value="P:response to X-ray"/>
    <property type="evidence" value="ECO:0007669"/>
    <property type="project" value="TreeGrafter"/>
</dbReference>